<keyword evidence="2" id="KW-1185">Reference proteome</keyword>
<dbReference type="EMBL" id="JACEGQ020000017">
    <property type="protein sequence ID" value="KAH8483864.1"/>
    <property type="molecule type" value="Genomic_DNA"/>
</dbReference>
<dbReference type="AlphaFoldDB" id="A0A8T2WTK6"/>
<protein>
    <submittedName>
        <fullName evidence="1">Uncharacterized protein</fullName>
    </submittedName>
</protein>
<comment type="caution">
    <text evidence="1">The sequence shown here is derived from an EMBL/GenBank/DDBJ whole genome shotgun (WGS) entry which is preliminary data.</text>
</comment>
<dbReference type="Proteomes" id="UP000807159">
    <property type="component" value="Chromosome 17"/>
</dbReference>
<feature type="non-terminal residue" evidence="1">
    <location>
        <position position="199"/>
    </location>
</feature>
<organism evidence="1 2">
    <name type="scientific">Populus deltoides</name>
    <name type="common">Eastern poplar</name>
    <name type="synonym">Eastern cottonwood</name>
    <dbReference type="NCBI Taxonomy" id="3696"/>
    <lineage>
        <taxon>Eukaryota</taxon>
        <taxon>Viridiplantae</taxon>
        <taxon>Streptophyta</taxon>
        <taxon>Embryophyta</taxon>
        <taxon>Tracheophyta</taxon>
        <taxon>Spermatophyta</taxon>
        <taxon>Magnoliopsida</taxon>
        <taxon>eudicotyledons</taxon>
        <taxon>Gunneridae</taxon>
        <taxon>Pentapetalae</taxon>
        <taxon>rosids</taxon>
        <taxon>fabids</taxon>
        <taxon>Malpighiales</taxon>
        <taxon>Salicaceae</taxon>
        <taxon>Saliceae</taxon>
        <taxon>Populus</taxon>
    </lineage>
</organism>
<evidence type="ECO:0000313" key="2">
    <source>
        <dbReference type="Proteomes" id="UP000807159"/>
    </source>
</evidence>
<accession>A0A8T2WTK6</accession>
<sequence length="199" mass="21982">MREMEIKDATSAINSLHHETLQSTCNKALENATRTDQLLTGHNLRIQLQEMLHSQDSKLSQISDDFEAMSGDKFHVLSFGNITELKGIRGNNMHLGEDGVGQRKAFNASLVNVKEKKLSEHQMGKQVGHSSFLAKKRNTPAASTPKMSHSDINVTVLTYPLQSVSLKSDYPLQQTNDCKLNFLNAVTGENSLDIDIGSS</sequence>
<gene>
    <name evidence="1" type="ORF">H0E87_028325</name>
</gene>
<proteinExistence type="predicted"/>
<name>A0A8T2WTK6_POPDE</name>
<evidence type="ECO:0000313" key="1">
    <source>
        <dbReference type="EMBL" id="KAH8483864.1"/>
    </source>
</evidence>
<reference evidence="1" key="1">
    <citation type="journal article" date="2021" name="J. Hered.">
        <title>Genome Assembly of Salicaceae Populus deltoides (Eastern Cottonwood) I-69 Based on Nanopore Sequencing and Hi-C Technologies.</title>
        <authorList>
            <person name="Bai S."/>
            <person name="Wu H."/>
            <person name="Zhang J."/>
            <person name="Pan Z."/>
            <person name="Zhao W."/>
            <person name="Li Z."/>
            <person name="Tong C."/>
        </authorList>
    </citation>
    <scope>NUCLEOTIDE SEQUENCE</scope>
    <source>
        <tissue evidence="1">Leaf</tissue>
    </source>
</reference>